<feature type="region of interest" description="Disordered" evidence="1">
    <location>
        <begin position="1"/>
        <end position="54"/>
    </location>
</feature>
<reference evidence="2" key="1">
    <citation type="submission" date="2015-04" db="UniProtKB">
        <authorList>
            <consortium name="EnsemblPlants"/>
        </authorList>
    </citation>
    <scope>IDENTIFICATION</scope>
</reference>
<protein>
    <submittedName>
        <fullName evidence="2">Uncharacterized protein</fullName>
    </submittedName>
</protein>
<dbReference type="EnsemblPlants" id="OMERI09G04470.1">
    <property type="protein sequence ID" value="OMERI09G04470.1"/>
    <property type="gene ID" value="OMERI09G04470"/>
</dbReference>
<dbReference type="AlphaFoldDB" id="A0A0E0EQT1"/>
<keyword evidence="3" id="KW-1185">Reference proteome</keyword>
<dbReference type="HOGENOM" id="CLU_1104223_0_0_1"/>
<name>A0A0E0EQT1_9ORYZ</name>
<accession>A0A0E0EQT1</accession>
<evidence type="ECO:0000313" key="3">
    <source>
        <dbReference type="Proteomes" id="UP000008021"/>
    </source>
</evidence>
<proteinExistence type="predicted"/>
<evidence type="ECO:0000256" key="1">
    <source>
        <dbReference type="SAM" id="MobiDB-lite"/>
    </source>
</evidence>
<sequence length="252" mass="26393">MAVELAATATGGGTGRRVGSARKETAWAAAVRPGEGGRGSAPKRRDPGAVEPAAASRAWRLGALPRRREDPKWWSSATVSGPLMVGSSVPAGVQAKVVGVRMEEAGGMRGRGRRRVGKAAATVALGPVMDGRFRRPLARSAACDDGELPRARWGPVWPRRHGNGYGRLATAVMASPRRRADSGSHRLHPPAVAVAMVAAVQRSVGAHGDVGLPNFDGRVYGRLGQILSVQQRIPAGWQHGGLASLPKLWVVG</sequence>
<evidence type="ECO:0000313" key="2">
    <source>
        <dbReference type="EnsemblPlants" id="OMERI09G04470.1"/>
    </source>
</evidence>
<organism evidence="2">
    <name type="scientific">Oryza meridionalis</name>
    <dbReference type="NCBI Taxonomy" id="40149"/>
    <lineage>
        <taxon>Eukaryota</taxon>
        <taxon>Viridiplantae</taxon>
        <taxon>Streptophyta</taxon>
        <taxon>Embryophyta</taxon>
        <taxon>Tracheophyta</taxon>
        <taxon>Spermatophyta</taxon>
        <taxon>Magnoliopsida</taxon>
        <taxon>Liliopsida</taxon>
        <taxon>Poales</taxon>
        <taxon>Poaceae</taxon>
        <taxon>BOP clade</taxon>
        <taxon>Oryzoideae</taxon>
        <taxon>Oryzeae</taxon>
        <taxon>Oryzinae</taxon>
        <taxon>Oryza</taxon>
    </lineage>
</organism>
<dbReference type="Gramene" id="OMERI09G04470.1">
    <property type="protein sequence ID" value="OMERI09G04470.1"/>
    <property type="gene ID" value="OMERI09G04470"/>
</dbReference>
<reference evidence="2" key="2">
    <citation type="submission" date="2018-05" db="EMBL/GenBank/DDBJ databases">
        <title>OmerRS3 (Oryza meridionalis Reference Sequence Version 3).</title>
        <authorList>
            <person name="Zhang J."/>
            <person name="Kudrna D."/>
            <person name="Lee S."/>
            <person name="Talag J."/>
            <person name="Welchert J."/>
            <person name="Wing R.A."/>
        </authorList>
    </citation>
    <scope>NUCLEOTIDE SEQUENCE [LARGE SCALE GENOMIC DNA]</scope>
    <source>
        <strain evidence="2">cv. OR44</strain>
    </source>
</reference>
<dbReference type="Proteomes" id="UP000008021">
    <property type="component" value="Chromosome 9"/>
</dbReference>